<dbReference type="GO" id="GO:0016740">
    <property type="term" value="F:transferase activity"/>
    <property type="evidence" value="ECO:0007669"/>
    <property type="project" value="UniProtKB-KW"/>
</dbReference>
<evidence type="ECO:0000256" key="12">
    <source>
        <dbReference type="ARBA" id="ARBA00048077"/>
    </source>
</evidence>
<evidence type="ECO:0000256" key="8">
    <source>
        <dbReference type="ARBA" id="ARBA00022764"/>
    </source>
</evidence>
<feature type="binding site" description="axial binding residue" evidence="17">
    <location>
        <position position="179"/>
    </location>
    <ligand>
        <name>heme c</name>
        <dbReference type="ChEBI" id="CHEBI:61717"/>
        <label>2</label>
    </ligand>
    <ligandPart>
        <name>Fe</name>
        <dbReference type="ChEBI" id="CHEBI:18248"/>
    </ligandPart>
</feature>
<dbReference type="RefSeq" id="WP_213375874.1">
    <property type="nucleotide sequence ID" value="NZ_BSFJ01000001.1"/>
</dbReference>
<comment type="similarity">
    <text evidence="11 14">Belongs to the SoxA family.</text>
</comment>
<feature type="binding site" description="covalent" evidence="16">
    <location>
        <position position="175"/>
    </location>
    <ligand>
        <name>heme c</name>
        <dbReference type="ChEBI" id="CHEBI:61717"/>
        <label>2</label>
    </ligand>
</feature>
<keyword evidence="4 14" id="KW-0349">Heme</keyword>
<dbReference type="PIRSF" id="PIRSF038455">
    <property type="entry name" value="SoxA"/>
    <property type="match status" value="1"/>
</dbReference>
<keyword evidence="5 14" id="KW-0808">Transferase</keyword>
<keyword evidence="21" id="KW-1185">Reference proteome</keyword>
<feature type="binding site" description="axial binding residue" evidence="17">
    <location>
        <position position="112"/>
    </location>
    <ligand>
        <name>heme c</name>
        <dbReference type="ChEBI" id="CHEBI:61717"/>
        <label>1</label>
    </ligand>
    <ligandPart>
        <name>Fe</name>
        <dbReference type="ChEBI" id="CHEBI:18248"/>
    </ligandPart>
</feature>
<protein>
    <recommendedName>
        <fullName evidence="14">SoxAX cytochrome complex subunit A</fullName>
        <ecNumber evidence="14">2.8.5.2</ecNumber>
    </recommendedName>
    <alternativeName>
        <fullName evidence="14">Protein SoxA</fullName>
    </alternativeName>
    <alternativeName>
        <fullName evidence="14">Sulfur oxidizing protein A</fullName>
    </alternativeName>
    <alternativeName>
        <fullName evidence="14">Thiosulfate-oxidizing multienzyme system protein SoxA</fullName>
    </alternativeName>
</protein>
<feature type="binding site" description="axial binding residue" evidence="17">
    <location>
        <position position="220"/>
    </location>
    <ligand>
        <name>heme c</name>
        <dbReference type="ChEBI" id="CHEBI:61717"/>
        <label>2</label>
    </ligand>
    <ligandPart>
        <name>Fe</name>
        <dbReference type="ChEBI" id="CHEBI:18248"/>
    </ligandPart>
</feature>
<evidence type="ECO:0000256" key="9">
    <source>
        <dbReference type="ARBA" id="ARBA00022982"/>
    </source>
</evidence>
<sequence length="259" mass="27220">MRRPAHGLIVLALLAGAPAAADGIAAGERRSGSDFMAPETQAMQADDTSNPGMLWVVQGAGLWEQGAGASGLSCAGCHGAAADSMRGVAARYPALDAASGKPVDLTGRINQCRTVRQGASALVRESNELLALTTFVAHQSRGMPISPPSDPGLDAYRAAGRELFTTRMGQLDLSCANCHDDNWRGRLAGSAVTQAHPTGYPLYRLEWQGVGSLQRRMRNCMIGVRAEPFAAGSDAFIALELYLMQRAAGMAIETPGVRP</sequence>
<dbReference type="Gene3D" id="1.10.760.10">
    <property type="entry name" value="Cytochrome c-like domain"/>
    <property type="match status" value="2"/>
</dbReference>
<evidence type="ECO:0000256" key="4">
    <source>
        <dbReference type="ARBA" id="ARBA00022617"/>
    </source>
</evidence>
<comment type="subcellular location">
    <subcellularLocation>
        <location evidence="1 14">Periplasm</location>
    </subcellularLocation>
</comment>
<evidence type="ECO:0000256" key="5">
    <source>
        <dbReference type="ARBA" id="ARBA00022679"/>
    </source>
</evidence>
<dbReference type="GO" id="GO:0020037">
    <property type="term" value="F:heme binding"/>
    <property type="evidence" value="ECO:0007669"/>
    <property type="project" value="InterPro"/>
</dbReference>
<evidence type="ECO:0000256" key="18">
    <source>
        <dbReference type="SAM" id="SignalP"/>
    </source>
</evidence>
<evidence type="ECO:0000256" key="10">
    <source>
        <dbReference type="ARBA" id="ARBA00023004"/>
    </source>
</evidence>
<feature type="domain" description="Cytochrome c" evidence="19">
    <location>
        <begin position="58"/>
        <end position="145"/>
    </location>
</feature>
<feature type="signal peptide" evidence="18">
    <location>
        <begin position="1"/>
        <end position="21"/>
    </location>
</feature>
<keyword evidence="10 14" id="KW-0408">Iron</keyword>
<dbReference type="InterPro" id="IPR009056">
    <property type="entry name" value="Cyt_c-like_dom"/>
</dbReference>
<comment type="catalytic activity">
    <reaction evidence="12 14">
        <text>L-cysteinyl-[SoxY protein] + thiosulfate + 2 Fe(III)-[cytochrome c] = S-sulfosulfanyl-L-cysteinyl-[SoxY protein] + 2 Fe(II)-[cytochrome c] + 2 H(+)</text>
        <dbReference type="Rhea" id="RHEA:56720"/>
        <dbReference type="Rhea" id="RHEA-COMP:10350"/>
        <dbReference type="Rhea" id="RHEA-COMP:14328"/>
        <dbReference type="Rhea" id="RHEA-COMP:14399"/>
        <dbReference type="Rhea" id="RHEA-COMP:14691"/>
        <dbReference type="ChEBI" id="CHEBI:15378"/>
        <dbReference type="ChEBI" id="CHEBI:29033"/>
        <dbReference type="ChEBI" id="CHEBI:29034"/>
        <dbReference type="ChEBI" id="CHEBI:29950"/>
        <dbReference type="ChEBI" id="CHEBI:33542"/>
        <dbReference type="ChEBI" id="CHEBI:139321"/>
        <dbReference type="EC" id="2.8.5.2"/>
    </reaction>
</comment>
<comment type="catalytic activity">
    <reaction evidence="13 14">
        <text>S-sulfanyl-L-cysteinyl-[SoxY protein] + thiosulfate + 2 Fe(III)-[cytochrome c] = S-(2-sulfodisulfanyl)-L-cysteinyl-[SoxY protein] + 2 Fe(II)-[cytochrome c] + 2 H(+)</text>
        <dbReference type="Rhea" id="RHEA:51224"/>
        <dbReference type="Rhea" id="RHEA-COMP:10350"/>
        <dbReference type="Rhea" id="RHEA-COMP:14399"/>
        <dbReference type="Rhea" id="RHEA-COMP:14689"/>
        <dbReference type="Rhea" id="RHEA-COMP:14690"/>
        <dbReference type="ChEBI" id="CHEBI:15378"/>
        <dbReference type="ChEBI" id="CHEBI:29033"/>
        <dbReference type="ChEBI" id="CHEBI:29034"/>
        <dbReference type="ChEBI" id="CHEBI:33542"/>
        <dbReference type="ChEBI" id="CHEBI:61963"/>
        <dbReference type="ChEBI" id="CHEBI:140664"/>
        <dbReference type="EC" id="2.8.5.2"/>
    </reaction>
</comment>
<comment type="cofactor">
    <cofactor evidence="16">
        <name>heme</name>
        <dbReference type="ChEBI" id="CHEBI:30413"/>
    </cofactor>
    <text evidence="16">Binds 2 heme groups per subunit.</text>
</comment>
<keyword evidence="3 14" id="KW-0813">Transport</keyword>
<feature type="binding site" description="covalent" evidence="16">
    <location>
        <position position="178"/>
    </location>
    <ligand>
        <name>heme c</name>
        <dbReference type="ChEBI" id="CHEBI:61717"/>
        <label>2</label>
    </ligand>
</feature>
<dbReference type="GO" id="GO:0009055">
    <property type="term" value="F:electron transfer activity"/>
    <property type="evidence" value="ECO:0007669"/>
    <property type="project" value="InterPro"/>
</dbReference>
<keyword evidence="8 14" id="KW-0574">Periplasm</keyword>
<evidence type="ECO:0000256" key="14">
    <source>
        <dbReference type="PIRNR" id="PIRNR038455"/>
    </source>
</evidence>
<evidence type="ECO:0000256" key="6">
    <source>
        <dbReference type="ARBA" id="ARBA00022723"/>
    </source>
</evidence>
<evidence type="ECO:0000256" key="2">
    <source>
        <dbReference type="ARBA" id="ARBA00011530"/>
    </source>
</evidence>
<evidence type="ECO:0000313" key="20">
    <source>
        <dbReference type="EMBL" id="GLK70125.1"/>
    </source>
</evidence>
<keyword evidence="7 18" id="KW-0732">Signal</keyword>
<dbReference type="EC" id="2.8.5.2" evidence="14"/>
<comment type="subunit">
    <text evidence="2 14">Heterodimer of SoxA and SoxX.</text>
</comment>
<dbReference type="GO" id="GO:0019417">
    <property type="term" value="P:sulfur oxidation"/>
    <property type="evidence" value="ECO:0007669"/>
    <property type="project" value="InterPro"/>
</dbReference>
<comment type="cofactor">
    <cofactor evidence="14">
        <name>heme</name>
        <dbReference type="ChEBI" id="CHEBI:30413"/>
    </cofactor>
    <text evidence="14">Binds 1 heme group per subunit.</text>
</comment>
<dbReference type="Proteomes" id="UP001143370">
    <property type="component" value="Unassembled WGS sequence"/>
</dbReference>
<comment type="caution">
    <text evidence="20">The sequence shown here is derived from an EMBL/GenBank/DDBJ whole genome shotgun (WGS) entry which is preliminary data.</text>
</comment>
<feature type="binding site" description="covalent" evidence="16">
    <location>
        <position position="77"/>
    </location>
    <ligand>
        <name>heme c</name>
        <dbReference type="ChEBI" id="CHEBI:61717"/>
        <label>1</label>
    </ligand>
</feature>
<organism evidence="20 21">
    <name type="scientific">Ancylobacter dichloromethanicus</name>
    <dbReference type="NCBI Taxonomy" id="518825"/>
    <lineage>
        <taxon>Bacteria</taxon>
        <taxon>Pseudomonadati</taxon>
        <taxon>Pseudomonadota</taxon>
        <taxon>Alphaproteobacteria</taxon>
        <taxon>Hyphomicrobiales</taxon>
        <taxon>Xanthobacteraceae</taxon>
        <taxon>Ancylobacter</taxon>
    </lineage>
</organism>
<evidence type="ECO:0000256" key="7">
    <source>
        <dbReference type="ARBA" id="ARBA00022729"/>
    </source>
</evidence>
<dbReference type="GO" id="GO:0016669">
    <property type="term" value="F:oxidoreductase activity, acting on a sulfur group of donors, cytochrome as acceptor"/>
    <property type="evidence" value="ECO:0007669"/>
    <property type="project" value="InterPro"/>
</dbReference>
<evidence type="ECO:0000256" key="3">
    <source>
        <dbReference type="ARBA" id="ARBA00022448"/>
    </source>
</evidence>
<dbReference type="SUPFAM" id="SSF46626">
    <property type="entry name" value="Cytochrome c"/>
    <property type="match status" value="2"/>
</dbReference>
<feature type="binding site" description="axial binding residue" evidence="17">
    <location>
        <position position="78"/>
    </location>
    <ligand>
        <name>heme c</name>
        <dbReference type="ChEBI" id="CHEBI:61717"/>
        <label>1</label>
    </ligand>
    <ligandPart>
        <name>Fe</name>
        <dbReference type="ChEBI" id="CHEBI:18248"/>
    </ligandPart>
</feature>
<evidence type="ECO:0000256" key="16">
    <source>
        <dbReference type="PIRSR" id="PIRSR038455-2"/>
    </source>
</evidence>
<dbReference type="InterPro" id="IPR036909">
    <property type="entry name" value="Cyt_c-like_dom_sf"/>
</dbReference>
<evidence type="ECO:0000256" key="1">
    <source>
        <dbReference type="ARBA" id="ARBA00004418"/>
    </source>
</evidence>
<evidence type="ECO:0000256" key="15">
    <source>
        <dbReference type="PIRSR" id="PIRSR038455-1"/>
    </source>
</evidence>
<gene>
    <name evidence="20" type="ORF">GCM10017643_02400</name>
</gene>
<dbReference type="Pfam" id="PF21342">
    <property type="entry name" value="SoxA-TsdA_cyt-c"/>
    <property type="match status" value="2"/>
</dbReference>
<dbReference type="EMBL" id="BSFJ01000001">
    <property type="protein sequence ID" value="GLK70125.1"/>
    <property type="molecule type" value="Genomic_DNA"/>
</dbReference>
<dbReference type="GO" id="GO:0070069">
    <property type="term" value="C:cytochrome complex"/>
    <property type="evidence" value="ECO:0007669"/>
    <property type="project" value="InterPro"/>
</dbReference>
<dbReference type="NCBIfam" id="TIGR04484">
    <property type="entry name" value="thiosulf_SoxA"/>
    <property type="match status" value="1"/>
</dbReference>
<evidence type="ECO:0000256" key="13">
    <source>
        <dbReference type="ARBA" id="ARBA00048423"/>
    </source>
</evidence>
<evidence type="ECO:0000259" key="19">
    <source>
        <dbReference type="Pfam" id="PF21342"/>
    </source>
</evidence>
<evidence type="ECO:0000256" key="17">
    <source>
        <dbReference type="PIRSR" id="PIRSR038455-3"/>
    </source>
</evidence>
<dbReference type="InterPro" id="IPR025710">
    <property type="entry name" value="SoxA"/>
</dbReference>
<reference evidence="20" key="2">
    <citation type="submission" date="2023-01" db="EMBL/GenBank/DDBJ databases">
        <authorList>
            <person name="Sun Q."/>
            <person name="Evtushenko L."/>
        </authorList>
    </citation>
    <scope>NUCLEOTIDE SEQUENCE</scope>
    <source>
        <strain evidence="20">VKM B-2484</strain>
    </source>
</reference>
<name>A0A9W6J3E8_9HYPH</name>
<feature type="binding site" description="covalent" evidence="16">
    <location>
        <position position="74"/>
    </location>
    <ligand>
        <name>heme c</name>
        <dbReference type="ChEBI" id="CHEBI:61717"/>
        <label>1</label>
    </ligand>
</feature>
<feature type="active site" description="Cysteine persulfide intermediate" evidence="15">
    <location>
        <position position="220"/>
    </location>
</feature>
<dbReference type="AlphaFoldDB" id="A0A9W6J3E8"/>
<feature type="domain" description="Cytochrome c" evidence="19">
    <location>
        <begin position="160"/>
        <end position="252"/>
    </location>
</feature>
<dbReference type="GO" id="GO:0042597">
    <property type="term" value="C:periplasmic space"/>
    <property type="evidence" value="ECO:0007669"/>
    <property type="project" value="UniProtKB-SubCell"/>
</dbReference>
<evidence type="ECO:0000256" key="11">
    <source>
        <dbReference type="ARBA" id="ARBA00025746"/>
    </source>
</evidence>
<comment type="function">
    <text evidence="14">C-type monoheme cytochrome, which is part of the SoxAX cytochrome complex involved in sulfur oxidation. The SoxAX complex catalyzes the formation of a heterodisulfide bond between the conserved cysteine residue on a sulfur carrier SoxYZ complex subunit SoxY and thiosulfate or other inorganic sulfur substrates. This leads to the liberation of two electrons, which may be transferred from the SoxAX complex to another cytochrome c that then channels them into the respiratory electron transport chain. Some electrons may be used for reductive CO(2) fixation.</text>
</comment>
<keyword evidence="9 14" id="KW-0249">Electron transport</keyword>
<dbReference type="GO" id="GO:0046872">
    <property type="term" value="F:metal ion binding"/>
    <property type="evidence" value="ECO:0007669"/>
    <property type="project" value="UniProtKB-KW"/>
</dbReference>
<accession>A0A9W6J3E8</accession>
<feature type="binding site" evidence="16">
    <location>
        <position position="216"/>
    </location>
    <ligand>
        <name>substrate</name>
    </ligand>
</feature>
<feature type="chain" id="PRO_5040942033" description="SoxAX cytochrome complex subunit A" evidence="18">
    <location>
        <begin position="22"/>
        <end position="259"/>
    </location>
</feature>
<reference evidence="20" key="1">
    <citation type="journal article" date="2014" name="Int. J. Syst. Evol. Microbiol.">
        <title>Complete genome sequence of Corynebacterium casei LMG S-19264T (=DSM 44701T), isolated from a smear-ripened cheese.</title>
        <authorList>
            <consortium name="US DOE Joint Genome Institute (JGI-PGF)"/>
            <person name="Walter F."/>
            <person name="Albersmeier A."/>
            <person name="Kalinowski J."/>
            <person name="Ruckert C."/>
        </authorList>
    </citation>
    <scope>NUCLEOTIDE SEQUENCE</scope>
    <source>
        <strain evidence="20">VKM B-2484</strain>
    </source>
</reference>
<proteinExistence type="inferred from homology"/>
<evidence type="ECO:0000313" key="21">
    <source>
        <dbReference type="Proteomes" id="UP001143370"/>
    </source>
</evidence>
<keyword evidence="6 14" id="KW-0479">Metal-binding</keyword>